<keyword evidence="1" id="KW-0175">Coiled coil</keyword>
<gene>
    <name evidence="3" type="ORF">Mucpa_4264</name>
</gene>
<keyword evidence="4" id="KW-1185">Reference proteome</keyword>
<evidence type="ECO:0008006" key="5">
    <source>
        <dbReference type="Google" id="ProtNLM"/>
    </source>
</evidence>
<protein>
    <recommendedName>
        <fullName evidence="5">DZANK-type domain-containing protein</fullName>
    </recommendedName>
</protein>
<accession>H1Y6U7</accession>
<feature type="region of interest" description="Disordered" evidence="2">
    <location>
        <begin position="161"/>
        <end position="180"/>
    </location>
</feature>
<feature type="compositionally biased region" description="Basic and acidic residues" evidence="2">
    <location>
        <begin position="161"/>
        <end position="170"/>
    </location>
</feature>
<feature type="coiled-coil region" evidence="1">
    <location>
        <begin position="206"/>
        <end position="233"/>
    </location>
</feature>
<dbReference type="eggNOG" id="COG1040">
    <property type="taxonomic scope" value="Bacteria"/>
</dbReference>
<dbReference type="HOGENOM" id="CLU_080138_0_0_10"/>
<evidence type="ECO:0000256" key="1">
    <source>
        <dbReference type="SAM" id="Coils"/>
    </source>
</evidence>
<dbReference type="RefSeq" id="WP_008509140.1">
    <property type="nucleotide sequence ID" value="NZ_CM001403.1"/>
</dbReference>
<dbReference type="OrthoDB" id="1046899at2"/>
<sequence>MVNQQQQNNFQVKQNQAAEQETQNSGKCRHCGHTTIAGADICESCSAWQLEGQCCFCYAAVKPGQKFCGTCGNPPEGMVCKQCGTHSIFDFCPQCTNTVSRDAAGYLEQFKTMPEVVEILQQINTLNADTAGISPSQTKKTEPPADTAWLSELEKYEERFQQDGKAEQKVGQESAPQPKFTFGTAKNKDVSEALSLADQAAKLPDLMALEQRRAELESKIAALQKRAFSSNQEARKFYTSLRVTIPQIRTVETVTPVVVGWQCNFAGLVHPRPENCERPYLGGVWVTDFSTSTEKKIVYDEI</sequence>
<reference evidence="3" key="1">
    <citation type="submission" date="2011-09" db="EMBL/GenBank/DDBJ databases">
        <title>The permanent draft genome of Mucilaginibacter paludis DSM 18603.</title>
        <authorList>
            <consortium name="US DOE Joint Genome Institute (JGI-PGF)"/>
            <person name="Lucas S."/>
            <person name="Han J."/>
            <person name="Lapidus A."/>
            <person name="Bruce D."/>
            <person name="Goodwin L."/>
            <person name="Pitluck S."/>
            <person name="Peters L."/>
            <person name="Kyrpides N."/>
            <person name="Mavromatis K."/>
            <person name="Ivanova N."/>
            <person name="Mikhailova N."/>
            <person name="Held B."/>
            <person name="Detter J.C."/>
            <person name="Tapia R."/>
            <person name="Han C."/>
            <person name="Land M."/>
            <person name="Hauser L."/>
            <person name="Markowitz V."/>
            <person name="Cheng J.-F."/>
            <person name="Hugenholtz P."/>
            <person name="Woyke T."/>
            <person name="Wu D."/>
            <person name="Tindall B."/>
            <person name="Brambilla E."/>
            <person name="Klenk H.-P."/>
            <person name="Eisen J.A."/>
        </authorList>
    </citation>
    <scope>NUCLEOTIDE SEQUENCE [LARGE SCALE GENOMIC DNA]</scope>
    <source>
        <strain evidence="3">DSM 18603</strain>
    </source>
</reference>
<name>H1Y6U7_9SPHI</name>
<dbReference type="Proteomes" id="UP000002774">
    <property type="component" value="Chromosome"/>
</dbReference>
<evidence type="ECO:0000256" key="2">
    <source>
        <dbReference type="SAM" id="MobiDB-lite"/>
    </source>
</evidence>
<proteinExistence type="predicted"/>
<evidence type="ECO:0000313" key="4">
    <source>
        <dbReference type="Proteomes" id="UP000002774"/>
    </source>
</evidence>
<dbReference type="STRING" id="714943.Mucpa_4264"/>
<organism evidence="3 4">
    <name type="scientific">Mucilaginibacter paludis DSM 18603</name>
    <dbReference type="NCBI Taxonomy" id="714943"/>
    <lineage>
        <taxon>Bacteria</taxon>
        <taxon>Pseudomonadati</taxon>
        <taxon>Bacteroidota</taxon>
        <taxon>Sphingobacteriia</taxon>
        <taxon>Sphingobacteriales</taxon>
        <taxon>Sphingobacteriaceae</taxon>
        <taxon>Mucilaginibacter</taxon>
    </lineage>
</organism>
<dbReference type="AlphaFoldDB" id="H1Y6U7"/>
<dbReference type="EMBL" id="CM001403">
    <property type="protein sequence ID" value="EHQ28354.1"/>
    <property type="molecule type" value="Genomic_DNA"/>
</dbReference>
<evidence type="ECO:0000313" key="3">
    <source>
        <dbReference type="EMBL" id="EHQ28354.1"/>
    </source>
</evidence>